<dbReference type="AlphaFoldDB" id="A0A1V9FKI1"/>
<dbReference type="InterPro" id="IPR000801">
    <property type="entry name" value="Esterase-like"/>
</dbReference>
<dbReference type="InterPro" id="IPR011050">
    <property type="entry name" value="Pectin_lyase_fold/virulence"/>
</dbReference>
<keyword evidence="4" id="KW-1185">Reference proteome</keyword>
<dbReference type="SUPFAM" id="SSF53474">
    <property type="entry name" value="alpha/beta-Hydrolases"/>
    <property type="match status" value="1"/>
</dbReference>
<dbReference type="PANTHER" id="PTHR43037">
    <property type="entry name" value="UNNAMED PRODUCT-RELATED"/>
    <property type="match status" value="1"/>
</dbReference>
<organism evidence="3 4">
    <name type="scientific">Niastella populi</name>
    <dbReference type="NCBI Taxonomy" id="550983"/>
    <lineage>
        <taxon>Bacteria</taxon>
        <taxon>Pseudomonadati</taxon>
        <taxon>Bacteroidota</taxon>
        <taxon>Chitinophagia</taxon>
        <taxon>Chitinophagales</taxon>
        <taxon>Chitinophagaceae</taxon>
        <taxon>Niastella</taxon>
    </lineage>
</organism>
<evidence type="ECO:0000256" key="1">
    <source>
        <dbReference type="ARBA" id="ARBA00022729"/>
    </source>
</evidence>
<dbReference type="PANTHER" id="PTHR43037:SF1">
    <property type="entry name" value="BLL1128 PROTEIN"/>
    <property type="match status" value="1"/>
</dbReference>
<feature type="signal peptide" evidence="2">
    <location>
        <begin position="1"/>
        <end position="23"/>
    </location>
</feature>
<gene>
    <name evidence="3" type="ORF">A4R26_22000</name>
</gene>
<dbReference type="RefSeq" id="WP_165760297.1">
    <property type="nucleotide sequence ID" value="NZ_LWBP01000186.1"/>
</dbReference>
<reference evidence="4" key="1">
    <citation type="submission" date="2016-04" db="EMBL/GenBank/DDBJ databases">
        <authorList>
            <person name="Chen L."/>
            <person name="Zhuang W."/>
            <person name="Wang G."/>
        </authorList>
    </citation>
    <scope>NUCLEOTIDE SEQUENCE [LARGE SCALE GENOMIC DNA]</scope>
    <source>
        <strain evidence="4">208</strain>
    </source>
</reference>
<evidence type="ECO:0000313" key="4">
    <source>
        <dbReference type="Proteomes" id="UP000192276"/>
    </source>
</evidence>
<sequence>MKQNIPIFLFLVLLLVDSSIAFSQAPTDNPYQSKYNSGEHWTDQFHWKDTTNALNVPDLVDKNMRVDSVVLHNTMKNISKSGGGILYFSSGEYFFNYSITIPEKVVIRGADPVGIIDAKNNQYRPPTKFQFPKYLPSFQGGGTPNHTAFKMIESEPDASFGLVNLDINRALLWVPASNRSNIVIFGVRSNNAVDYRSIYLANSNDHKWQRYPTSKGANFMITFYKGVIANCRINDSITDDFEMPEFMTNEGYVFRDKKIKFQYGLQAGIRAISYSDTCELELLDNYVKAYKVSEIESFFQGKKVIRNNQFEFLPCQDLITKNFYSREIENYTASVFEKEQYFIKEGDSLRYFILIPENYDPVKKYPVVFFLHGIGEHGDENPLIHFVGLFANDSIRKKYPCFVVVPHAKWNESFQASFDKPPTKTLQMSMDLMKSITKKYSIDQRRTFIAGISSGADAACEAAVRYPKLFKNAIVMSQLRYFTEKQFEKVKDINFILSFGAEDDKTPIGYVRGGVGMFKKLGIKIEYIEYEEVGHWSWLNLTMDERFLGLMFK</sequence>
<dbReference type="EMBL" id="LWBP01000186">
    <property type="protein sequence ID" value="OQP58858.1"/>
    <property type="molecule type" value="Genomic_DNA"/>
</dbReference>
<dbReference type="InterPro" id="IPR012334">
    <property type="entry name" value="Pectin_lyas_fold"/>
</dbReference>
<name>A0A1V9FKI1_9BACT</name>
<dbReference type="Proteomes" id="UP000192276">
    <property type="component" value="Unassembled WGS sequence"/>
</dbReference>
<dbReference type="InterPro" id="IPR050955">
    <property type="entry name" value="Plant_Biomass_Hydrol_Est"/>
</dbReference>
<dbReference type="InterPro" id="IPR029058">
    <property type="entry name" value="AB_hydrolase_fold"/>
</dbReference>
<dbReference type="SUPFAM" id="SSF51126">
    <property type="entry name" value="Pectin lyase-like"/>
    <property type="match status" value="1"/>
</dbReference>
<protein>
    <recommendedName>
        <fullName evidence="5">Esterase</fullName>
    </recommendedName>
</protein>
<dbReference type="Gene3D" id="2.160.20.10">
    <property type="entry name" value="Single-stranded right-handed beta-helix, Pectin lyase-like"/>
    <property type="match status" value="1"/>
</dbReference>
<keyword evidence="1 2" id="KW-0732">Signal</keyword>
<comment type="caution">
    <text evidence="3">The sequence shown here is derived from an EMBL/GenBank/DDBJ whole genome shotgun (WGS) entry which is preliminary data.</text>
</comment>
<evidence type="ECO:0000256" key="2">
    <source>
        <dbReference type="SAM" id="SignalP"/>
    </source>
</evidence>
<feature type="chain" id="PRO_5012303086" description="Esterase" evidence="2">
    <location>
        <begin position="24"/>
        <end position="553"/>
    </location>
</feature>
<dbReference type="Pfam" id="PF00756">
    <property type="entry name" value="Esterase"/>
    <property type="match status" value="1"/>
</dbReference>
<proteinExistence type="predicted"/>
<evidence type="ECO:0000313" key="3">
    <source>
        <dbReference type="EMBL" id="OQP58858.1"/>
    </source>
</evidence>
<dbReference type="STRING" id="550983.A4R26_22000"/>
<evidence type="ECO:0008006" key="5">
    <source>
        <dbReference type="Google" id="ProtNLM"/>
    </source>
</evidence>
<accession>A0A1V9FKI1</accession>
<dbReference type="Gene3D" id="3.40.50.1820">
    <property type="entry name" value="alpha/beta hydrolase"/>
    <property type="match status" value="1"/>
</dbReference>